<dbReference type="InterPro" id="IPR033121">
    <property type="entry name" value="PEPTIDASE_A1"/>
</dbReference>
<protein>
    <recommendedName>
        <fullName evidence="2">Peptidase A1 domain-containing protein</fullName>
    </recommendedName>
</protein>
<dbReference type="Gene3D" id="2.40.70.10">
    <property type="entry name" value="Acid Proteases"/>
    <property type="match status" value="1"/>
</dbReference>
<name>A0AAD4E394_9AGAM</name>
<evidence type="ECO:0000313" key="4">
    <source>
        <dbReference type="Proteomes" id="UP001195769"/>
    </source>
</evidence>
<reference evidence="3" key="1">
    <citation type="journal article" date="2020" name="New Phytol.">
        <title>Comparative genomics reveals dynamic genome evolution in host specialist ectomycorrhizal fungi.</title>
        <authorList>
            <person name="Lofgren L.A."/>
            <person name="Nguyen N.H."/>
            <person name="Vilgalys R."/>
            <person name="Ruytinx J."/>
            <person name="Liao H.L."/>
            <person name="Branco S."/>
            <person name="Kuo A."/>
            <person name="LaButti K."/>
            <person name="Lipzen A."/>
            <person name="Andreopoulos W."/>
            <person name="Pangilinan J."/>
            <person name="Riley R."/>
            <person name="Hundley H."/>
            <person name="Na H."/>
            <person name="Barry K."/>
            <person name="Grigoriev I.V."/>
            <person name="Stajich J.E."/>
            <person name="Kennedy P.G."/>
        </authorList>
    </citation>
    <scope>NUCLEOTIDE SEQUENCE</scope>
    <source>
        <strain evidence="3">FC203</strain>
    </source>
</reference>
<feature type="chain" id="PRO_5042284976" description="Peptidase A1 domain-containing protein" evidence="1">
    <location>
        <begin position="20"/>
        <end position="106"/>
    </location>
</feature>
<comment type="caution">
    <text evidence="3">The sequence shown here is derived from an EMBL/GenBank/DDBJ whole genome shotgun (WGS) entry which is preliminary data.</text>
</comment>
<sequence length="106" mass="11516">MRPSTALLTLCCLVSLIVASPLDAYQRNTISIPLSRISGDTTITDVASPALLACPGLEVRAINEYNTKVCSSIEEEHWIIGDVFLQNVYTIFDVGNTEVGFANLKL</sequence>
<proteinExistence type="predicted"/>
<evidence type="ECO:0000313" key="3">
    <source>
        <dbReference type="EMBL" id="KAG1898456.1"/>
    </source>
</evidence>
<keyword evidence="1" id="KW-0732">Signal</keyword>
<feature type="signal peptide" evidence="1">
    <location>
        <begin position="1"/>
        <end position="19"/>
    </location>
</feature>
<accession>A0AAD4E394</accession>
<dbReference type="SUPFAM" id="SSF50630">
    <property type="entry name" value="Acid proteases"/>
    <property type="match status" value="1"/>
</dbReference>
<dbReference type="AlphaFoldDB" id="A0AAD4E394"/>
<dbReference type="Pfam" id="PF00026">
    <property type="entry name" value="Asp"/>
    <property type="match status" value="1"/>
</dbReference>
<dbReference type="GeneID" id="64669631"/>
<dbReference type="Proteomes" id="UP001195769">
    <property type="component" value="Unassembled WGS sequence"/>
</dbReference>
<dbReference type="EMBL" id="JABBWK010000039">
    <property type="protein sequence ID" value="KAG1898456.1"/>
    <property type="molecule type" value="Genomic_DNA"/>
</dbReference>
<evidence type="ECO:0000256" key="1">
    <source>
        <dbReference type="SAM" id="SignalP"/>
    </source>
</evidence>
<keyword evidence="4" id="KW-1185">Reference proteome</keyword>
<evidence type="ECO:0000259" key="2">
    <source>
        <dbReference type="PROSITE" id="PS51767"/>
    </source>
</evidence>
<dbReference type="InterPro" id="IPR021109">
    <property type="entry name" value="Peptidase_aspartic_dom_sf"/>
</dbReference>
<dbReference type="PROSITE" id="PS51767">
    <property type="entry name" value="PEPTIDASE_A1"/>
    <property type="match status" value="1"/>
</dbReference>
<feature type="domain" description="Peptidase A1" evidence="2">
    <location>
        <begin position="1"/>
        <end position="102"/>
    </location>
</feature>
<dbReference type="RefSeq" id="XP_041224032.1">
    <property type="nucleotide sequence ID" value="XM_041375333.1"/>
</dbReference>
<organism evidence="3 4">
    <name type="scientific">Suillus fuscotomentosus</name>
    <dbReference type="NCBI Taxonomy" id="1912939"/>
    <lineage>
        <taxon>Eukaryota</taxon>
        <taxon>Fungi</taxon>
        <taxon>Dikarya</taxon>
        <taxon>Basidiomycota</taxon>
        <taxon>Agaricomycotina</taxon>
        <taxon>Agaricomycetes</taxon>
        <taxon>Agaricomycetidae</taxon>
        <taxon>Boletales</taxon>
        <taxon>Suillineae</taxon>
        <taxon>Suillaceae</taxon>
        <taxon>Suillus</taxon>
    </lineage>
</organism>
<gene>
    <name evidence="3" type="ORF">F5891DRAFT_955469</name>
</gene>